<protein>
    <submittedName>
        <fullName evidence="1">Uncharacterized protein</fullName>
    </submittedName>
</protein>
<accession>A0A443RZP5</accession>
<dbReference type="Proteomes" id="UP000288716">
    <property type="component" value="Unassembled WGS sequence"/>
</dbReference>
<keyword evidence="2" id="KW-1185">Reference proteome</keyword>
<dbReference type="EMBL" id="NCKV01015729">
    <property type="protein sequence ID" value="RWS20747.1"/>
    <property type="molecule type" value="Genomic_DNA"/>
</dbReference>
<feature type="non-terminal residue" evidence="1">
    <location>
        <position position="1"/>
    </location>
</feature>
<sequence>CQYIFTTANFLKYSPCIHSKVKTDKLYKETCVNDLQAGLEYMRESSSLDDWVNIACCAYNIWEDCFVNMTVANCGAGGAIAAYDLLDRGSGGLLHMKCNRIEFNANSDWCKSIIPLPGTKATGRYSNSVFSKYFSFVCPNTGF</sequence>
<dbReference type="VEuPathDB" id="VectorBase:LDEU011294"/>
<comment type="caution">
    <text evidence="1">The sequence shown here is derived from an EMBL/GenBank/DDBJ whole genome shotgun (WGS) entry which is preliminary data.</text>
</comment>
<organism evidence="1 2">
    <name type="scientific">Leptotrombidium deliense</name>
    <dbReference type="NCBI Taxonomy" id="299467"/>
    <lineage>
        <taxon>Eukaryota</taxon>
        <taxon>Metazoa</taxon>
        <taxon>Ecdysozoa</taxon>
        <taxon>Arthropoda</taxon>
        <taxon>Chelicerata</taxon>
        <taxon>Arachnida</taxon>
        <taxon>Acari</taxon>
        <taxon>Acariformes</taxon>
        <taxon>Trombidiformes</taxon>
        <taxon>Prostigmata</taxon>
        <taxon>Anystina</taxon>
        <taxon>Parasitengona</taxon>
        <taxon>Trombiculoidea</taxon>
        <taxon>Trombiculidae</taxon>
        <taxon>Leptotrombidium</taxon>
    </lineage>
</organism>
<gene>
    <name evidence="1" type="ORF">B4U80_02002</name>
</gene>
<dbReference type="STRING" id="299467.A0A443RZP5"/>
<evidence type="ECO:0000313" key="1">
    <source>
        <dbReference type="EMBL" id="RWS20747.1"/>
    </source>
</evidence>
<dbReference type="AlphaFoldDB" id="A0A443RZP5"/>
<evidence type="ECO:0000313" key="2">
    <source>
        <dbReference type="Proteomes" id="UP000288716"/>
    </source>
</evidence>
<proteinExistence type="predicted"/>
<reference evidence="1 2" key="1">
    <citation type="journal article" date="2018" name="Gigascience">
        <title>Genomes of trombidid mites reveal novel predicted allergens and laterally-transferred genes associated with secondary metabolism.</title>
        <authorList>
            <person name="Dong X."/>
            <person name="Chaisiri K."/>
            <person name="Xia D."/>
            <person name="Armstrong S.D."/>
            <person name="Fang Y."/>
            <person name="Donnelly M.J."/>
            <person name="Kadowaki T."/>
            <person name="McGarry J.W."/>
            <person name="Darby A.C."/>
            <person name="Makepeace B.L."/>
        </authorList>
    </citation>
    <scope>NUCLEOTIDE SEQUENCE [LARGE SCALE GENOMIC DNA]</scope>
    <source>
        <strain evidence="1">UoL-UT</strain>
    </source>
</reference>
<name>A0A443RZP5_9ACAR</name>